<reference evidence="2 3" key="1">
    <citation type="submission" date="2015-07" db="EMBL/GenBank/DDBJ databases">
        <title>Genome analysis of myxobacterium Chondromyces crocatus Cm c5 reveals a high potential for natural compound synthesis and the genetic basis for the loss of fruiting body formation.</title>
        <authorList>
            <person name="Zaburannyi N."/>
            <person name="Bunk B."/>
            <person name="Maier J."/>
            <person name="Overmann J."/>
            <person name="Mueller R."/>
        </authorList>
    </citation>
    <scope>NUCLEOTIDE SEQUENCE [LARGE SCALE GENOMIC DNA]</scope>
    <source>
        <strain evidence="2 3">Cm c5</strain>
    </source>
</reference>
<sequence>MQRALELVALRGRDVVGVRHILDGRAHVGADPAAVAHAVRGDLIAEVVGDRFTIFVPAGTRARLHQADGLARLLTGPVEVSLLEGDRAVLVLGEIQIRAQIVPVEVVSRDTTTSSRWGRSKGAGPTGVARWVGLVGAIYAVALTVCALFATPERVLLQQGVVGRAVSTAAAAAQASLLASNKPVVEGVKRPSAQQFDFDGRAIPLDHAGLLGAP</sequence>
<accession>A0A0K1EAV8</accession>
<evidence type="ECO:0000313" key="3">
    <source>
        <dbReference type="Proteomes" id="UP000067626"/>
    </source>
</evidence>
<dbReference type="KEGG" id="ccro:CMC5_018450"/>
<dbReference type="STRING" id="52.CMC5_018450"/>
<keyword evidence="1" id="KW-0472">Membrane</keyword>
<feature type="transmembrane region" description="Helical" evidence="1">
    <location>
        <begin position="128"/>
        <end position="150"/>
    </location>
</feature>
<dbReference type="Proteomes" id="UP000067626">
    <property type="component" value="Chromosome"/>
</dbReference>
<name>A0A0K1EAV8_CHOCO</name>
<organism evidence="2 3">
    <name type="scientific">Chondromyces crocatus</name>
    <dbReference type="NCBI Taxonomy" id="52"/>
    <lineage>
        <taxon>Bacteria</taxon>
        <taxon>Pseudomonadati</taxon>
        <taxon>Myxococcota</taxon>
        <taxon>Polyangia</taxon>
        <taxon>Polyangiales</taxon>
        <taxon>Polyangiaceae</taxon>
        <taxon>Chondromyces</taxon>
    </lineage>
</organism>
<keyword evidence="1" id="KW-1133">Transmembrane helix</keyword>
<dbReference type="AlphaFoldDB" id="A0A0K1EAV8"/>
<keyword evidence="3" id="KW-1185">Reference proteome</keyword>
<protein>
    <submittedName>
        <fullName evidence="2">Uncharacterized protein</fullName>
    </submittedName>
</protein>
<proteinExistence type="predicted"/>
<dbReference type="EMBL" id="CP012159">
    <property type="protein sequence ID" value="AKT37703.1"/>
    <property type="molecule type" value="Genomic_DNA"/>
</dbReference>
<evidence type="ECO:0000256" key="1">
    <source>
        <dbReference type="SAM" id="Phobius"/>
    </source>
</evidence>
<evidence type="ECO:0000313" key="2">
    <source>
        <dbReference type="EMBL" id="AKT37703.1"/>
    </source>
</evidence>
<keyword evidence="1" id="KW-0812">Transmembrane</keyword>
<gene>
    <name evidence="2" type="ORF">CMC5_018450</name>
</gene>